<reference evidence="1 2" key="1">
    <citation type="journal article" date="2023" name="Life. Sci Alliance">
        <title>Evolutionary insights into 3D genome organization and epigenetic landscape of Vigna mungo.</title>
        <authorList>
            <person name="Junaid A."/>
            <person name="Singh B."/>
            <person name="Bhatia S."/>
        </authorList>
    </citation>
    <scope>NUCLEOTIDE SEQUENCE [LARGE SCALE GENOMIC DNA]</scope>
    <source>
        <strain evidence="1">Urdbean</strain>
    </source>
</reference>
<feature type="non-terminal residue" evidence="1">
    <location>
        <position position="1"/>
    </location>
</feature>
<evidence type="ECO:0000313" key="1">
    <source>
        <dbReference type="EMBL" id="WVY90307.1"/>
    </source>
</evidence>
<gene>
    <name evidence="1" type="ORF">V8G54_035821</name>
</gene>
<protein>
    <submittedName>
        <fullName evidence="1">Uncharacterized protein</fullName>
    </submittedName>
</protein>
<sequence>PHFIQPPPLLCRLPPHRLLRRALQPLQHAILVVTVTVVTRINPLINVIPRAPLAKLRGLLEELLDSGKLLRRAEVAVARAAAARIGDVDNVAVKVRHFGRVLSVIGPAELHNSSLPMRLLPNELVDLVVEVAQAVFTQTLVLNLRHLPPDLAHDLLAPLVGLRKVAALRSKERTAFLRLLLLLRLHRDEAVQHRLRLLLVSSHF</sequence>
<keyword evidence="2" id="KW-1185">Reference proteome</keyword>
<dbReference type="AlphaFoldDB" id="A0AAQ3MFR5"/>
<organism evidence="1 2">
    <name type="scientific">Vigna mungo</name>
    <name type="common">Black gram</name>
    <name type="synonym">Phaseolus mungo</name>
    <dbReference type="NCBI Taxonomy" id="3915"/>
    <lineage>
        <taxon>Eukaryota</taxon>
        <taxon>Viridiplantae</taxon>
        <taxon>Streptophyta</taxon>
        <taxon>Embryophyta</taxon>
        <taxon>Tracheophyta</taxon>
        <taxon>Spermatophyta</taxon>
        <taxon>Magnoliopsida</taxon>
        <taxon>eudicotyledons</taxon>
        <taxon>Gunneridae</taxon>
        <taxon>Pentapetalae</taxon>
        <taxon>rosids</taxon>
        <taxon>fabids</taxon>
        <taxon>Fabales</taxon>
        <taxon>Fabaceae</taxon>
        <taxon>Papilionoideae</taxon>
        <taxon>50 kb inversion clade</taxon>
        <taxon>NPAAA clade</taxon>
        <taxon>indigoferoid/millettioid clade</taxon>
        <taxon>Phaseoleae</taxon>
        <taxon>Vigna</taxon>
    </lineage>
</organism>
<name>A0AAQ3MFR5_VIGMU</name>
<accession>A0AAQ3MFR5</accession>
<dbReference type="EMBL" id="CP144690">
    <property type="protein sequence ID" value="WVY90307.1"/>
    <property type="molecule type" value="Genomic_DNA"/>
</dbReference>
<dbReference type="Proteomes" id="UP001374535">
    <property type="component" value="Chromosome 11"/>
</dbReference>
<evidence type="ECO:0000313" key="2">
    <source>
        <dbReference type="Proteomes" id="UP001374535"/>
    </source>
</evidence>
<proteinExistence type="predicted"/>